<feature type="domain" description="Rap-GAP" evidence="6">
    <location>
        <begin position="353"/>
        <end position="570"/>
    </location>
</feature>
<reference evidence="8" key="1">
    <citation type="submission" date="2022-11" db="UniProtKB">
        <authorList>
            <consortium name="WormBaseParasite"/>
        </authorList>
    </citation>
    <scope>IDENTIFICATION</scope>
</reference>
<dbReference type="GO" id="GO:0051056">
    <property type="term" value="P:regulation of small GTPase mediated signal transduction"/>
    <property type="evidence" value="ECO:0007669"/>
    <property type="project" value="InterPro"/>
</dbReference>
<dbReference type="WBParaSite" id="ACRNAN_scaffold4627.g15200.t1">
    <property type="protein sequence ID" value="ACRNAN_scaffold4627.g15200.t1"/>
    <property type="gene ID" value="ACRNAN_scaffold4627.g15200"/>
</dbReference>
<dbReference type="FunFam" id="3.40.50.11210:FF:000002">
    <property type="entry name" value="Signal-induced proliferation-associated 1-like protein 1"/>
    <property type="match status" value="1"/>
</dbReference>
<evidence type="ECO:0000259" key="6">
    <source>
        <dbReference type="PROSITE" id="PS50085"/>
    </source>
</evidence>
<feature type="region of interest" description="Disordered" evidence="5">
    <location>
        <begin position="128"/>
        <end position="158"/>
    </location>
</feature>
<evidence type="ECO:0000256" key="1">
    <source>
        <dbReference type="ARBA" id="ARBA00022468"/>
    </source>
</evidence>
<dbReference type="Pfam" id="PF02145">
    <property type="entry name" value="Rap_GAP"/>
    <property type="match status" value="1"/>
</dbReference>
<dbReference type="InterPro" id="IPR035974">
    <property type="entry name" value="Rap/Ran-GAP_sf"/>
</dbReference>
<dbReference type="Proteomes" id="UP000887540">
    <property type="component" value="Unplaced"/>
</dbReference>
<dbReference type="GO" id="GO:0005096">
    <property type="term" value="F:GTPase activator activity"/>
    <property type="evidence" value="ECO:0007669"/>
    <property type="project" value="UniProtKB-KW"/>
</dbReference>
<keyword evidence="3 4" id="KW-0175">Coiled coil</keyword>
<dbReference type="InterPro" id="IPR000331">
    <property type="entry name" value="Rap/Ran_GAP_dom"/>
</dbReference>
<feature type="region of interest" description="Disordered" evidence="5">
    <location>
        <begin position="1"/>
        <end position="30"/>
    </location>
</feature>
<keyword evidence="2" id="KW-0597">Phosphoprotein</keyword>
<dbReference type="GO" id="GO:0005737">
    <property type="term" value="C:cytoplasm"/>
    <property type="evidence" value="ECO:0007669"/>
    <property type="project" value="TreeGrafter"/>
</dbReference>
<dbReference type="PANTHER" id="PTHR15711">
    <property type="entry name" value="RAP GTPASE-ACTIVATING PROTEIN"/>
    <property type="match status" value="1"/>
</dbReference>
<dbReference type="SUPFAM" id="SSF111347">
    <property type="entry name" value="Rap/Ran-GAP"/>
    <property type="match status" value="1"/>
</dbReference>
<feature type="compositionally biased region" description="Polar residues" evidence="5">
    <location>
        <begin position="128"/>
        <end position="146"/>
    </location>
</feature>
<evidence type="ECO:0000256" key="2">
    <source>
        <dbReference type="ARBA" id="ARBA00022553"/>
    </source>
</evidence>
<proteinExistence type="predicted"/>
<evidence type="ECO:0000256" key="4">
    <source>
        <dbReference type="SAM" id="Coils"/>
    </source>
</evidence>
<name>A0A914DYP7_9BILA</name>
<evidence type="ECO:0000313" key="8">
    <source>
        <dbReference type="WBParaSite" id="ACRNAN_scaffold4627.g15200.t1"/>
    </source>
</evidence>
<feature type="compositionally biased region" description="Polar residues" evidence="5">
    <location>
        <begin position="868"/>
        <end position="879"/>
    </location>
</feature>
<dbReference type="InterPro" id="IPR036034">
    <property type="entry name" value="PDZ_sf"/>
</dbReference>
<dbReference type="Gene3D" id="2.30.42.10">
    <property type="match status" value="1"/>
</dbReference>
<dbReference type="PANTHER" id="PTHR15711:SF22">
    <property type="entry name" value="RAP-GAP DOMAIN-CONTAINING PROTEIN"/>
    <property type="match status" value="1"/>
</dbReference>
<protein>
    <submittedName>
        <fullName evidence="8">Rap-GAP domain-containing protein</fullName>
    </submittedName>
</protein>
<feature type="region of interest" description="Disordered" evidence="5">
    <location>
        <begin position="868"/>
        <end position="908"/>
    </location>
</feature>
<dbReference type="AlphaFoldDB" id="A0A914DYP7"/>
<evidence type="ECO:0000256" key="3">
    <source>
        <dbReference type="ARBA" id="ARBA00023054"/>
    </source>
</evidence>
<dbReference type="PROSITE" id="PS50085">
    <property type="entry name" value="RAPGAP"/>
    <property type="match status" value="1"/>
</dbReference>
<dbReference type="InterPro" id="IPR050989">
    <property type="entry name" value="Rap1_Ran_GAP"/>
</dbReference>
<evidence type="ECO:0000313" key="7">
    <source>
        <dbReference type="Proteomes" id="UP000887540"/>
    </source>
</evidence>
<accession>A0A914DYP7</accession>
<organism evidence="7 8">
    <name type="scientific">Acrobeloides nanus</name>
    <dbReference type="NCBI Taxonomy" id="290746"/>
    <lineage>
        <taxon>Eukaryota</taxon>
        <taxon>Metazoa</taxon>
        <taxon>Ecdysozoa</taxon>
        <taxon>Nematoda</taxon>
        <taxon>Chromadorea</taxon>
        <taxon>Rhabditida</taxon>
        <taxon>Tylenchina</taxon>
        <taxon>Cephalobomorpha</taxon>
        <taxon>Cephaloboidea</taxon>
        <taxon>Cephalobidae</taxon>
        <taxon>Acrobeloides</taxon>
    </lineage>
</organism>
<keyword evidence="1" id="KW-0343">GTPase activation</keyword>
<dbReference type="Gene3D" id="6.10.140.210">
    <property type="match status" value="1"/>
</dbReference>
<evidence type="ECO:0000256" key="5">
    <source>
        <dbReference type="SAM" id="MobiDB-lite"/>
    </source>
</evidence>
<dbReference type="Gene3D" id="3.40.50.11210">
    <property type="entry name" value="Rap/Ran-GAP"/>
    <property type="match status" value="1"/>
</dbReference>
<sequence length="1030" mass="115189">MCVMKNASAAARGSHNHNNSSTTSSNVGINATEPRGGGGVGIIAGGRSIFHRPNSMLSVSGTTEPVPSPTSPYIGYFSAKPQTTGSDTDLNNFGSRDEPLSDWQPPYPRLCAYHDCHSLAAAWGLGPPTTSLENAKPTGASQAQSPSEDDPGDGKTNDLVQSCPAFRNEIGIEPIRRLPLSRYTMNVVRISNEEDSGGTWQREHTAAEIGVLEDVSNVYLGGRLCASRQSKIVIEPQDIGSYYFRHCFAGRSHVDYFGTDDQLGPVAVSMVREVSEKKQRVAIHSHTLYRIIVRISDLLTMRVAVPEEALPEGAQDKSNRALMRELLELVCPQIHFGCLRPSLPNNNKVEELLLKVDEQPIYTRYKVGVLYCKAGQSTEEQMYNNEHSSPAFEEFLDFLGNRVRLKGFDSYKGGLDTRGDTTGEYSIYTEYHSHEIMFHVSTMLPFTPNNRQQLSRKRHIGNDMVTIIFQEPGALSFSPITVRSHFQHVFIIVRVNNPCTDNVTYSLAVSRAKDVPAFGPPIQPGATYQKCAEFHDFLLTKIINAENAVHRSKKFASMAARTRREALKDLAENYVTAHPNEGPSRIASRFLGGSVKRKERPVPKPALGANIRGALSWLVEVHDHTLNQKINCIFGVSAENIVLLGIPSGDVLFATPTHSILGWANTDLGLKLYYDHGEMLLLKCATPDGSDKEMNSLLRRLEAVTNGEEAKELMLRKTKPSDSYGFHIQEEGVVTDVEMYQTAWRTGLRQGSRVVELENVPVITMSLDQMTLLLEERTHVRILMIAPTADGNPRRGCEDPNCPAVKGQEAQILTPDTFAKQPMTYQEMFKVRNREFSSTQSTPQSSFEERFNFSKLIKPQEMYLNERSGSINESQSEASTPGFRDKKKGILSSVPPIPPRTYKKNRELSNSVHDQLYESISPRSLDRAQSDEALRFYDDSKCPSPQVFHEDASSDQHHVSFDSELAKYQYWLQKALKERKELELLCDQLKAQLALEKRAHDGTKKQLQFLQQYCERLSLLPPEAEDDEEL</sequence>
<keyword evidence="7" id="KW-1185">Reference proteome</keyword>
<dbReference type="SUPFAM" id="SSF50156">
    <property type="entry name" value="PDZ domain-like"/>
    <property type="match status" value="1"/>
</dbReference>
<feature type="compositionally biased region" description="Low complexity" evidence="5">
    <location>
        <begin position="16"/>
        <end position="26"/>
    </location>
</feature>
<feature type="coiled-coil region" evidence="4">
    <location>
        <begin position="972"/>
        <end position="999"/>
    </location>
</feature>